<dbReference type="OrthoDB" id="9802328at2"/>
<protein>
    <submittedName>
        <fullName evidence="7">DNA-binding transcriptional regulator, MocR family, contains an aminotransferase domain</fullName>
    </submittedName>
</protein>
<dbReference type="Pfam" id="PF00392">
    <property type="entry name" value="GntR"/>
    <property type="match status" value="1"/>
</dbReference>
<evidence type="ECO:0000256" key="2">
    <source>
        <dbReference type="ARBA" id="ARBA00022898"/>
    </source>
</evidence>
<dbReference type="Proteomes" id="UP000198619">
    <property type="component" value="Unassembled WGS sequence"/>
</dbReference>
<keyword evidence="7" id="KW-0032">Aminotransferase</keyword>
<dbReference type="InterPro" id="IPR015424">
    <property type="entry name" value="PyrdxlP-dep_Trfase"/>
</dbReference>
<evidence type="ECO:0000256" key="1">
    <source>
        <dbReference type="ARBA" id="ARBA00005384"/>
    </source>
</evidence>
<keyword evidence="7" id="KW-0808">Transferase</keyword>
<dbReference type="GO" id="GO:0003700">
    <property type="term" value="F:DNA-binding transcription factor activity"/>
    <property type="evidence" value="ECO:0007669"/>
    <property type="project" value="InterPro"/>
</dbReference>
<dbReference type="CDD" id="cd00609">
    <property type="entry name" value="AAT_like"/>
    <property type="match status" value="1"/>
</dbReference>
<sequence length="468" mass="54871">MEKFYVEFIEENPKYIQLQMHIKKLIDKEEVEDGEKLPTIRALSKFLGVNNVTVVNAYKRLEIEGYAVQKMGSGTYAKRKLLGRCFRKEYNETFKKLSIEELRQSIDFSGESTSSSYFPVQDFKEILNEVLDRDGAEALMYQESLGYKGLRKEINKEFWSNELTLDDILIVSGAQQGIDIVAKSLINVNDNVIIERPTYNGAMMVFNWRRSNIFEIDMEEDGVSIEKLQEILKKNRIKCFYTMSYFQNPTGASYTIEKKKKILALAEKYDFYVLEDDYLSELIFDKNMEYKSFKSLDENNRVIYIKSFSKIFLPGIRIGYVITPRRFREIIQNSKIHTDISTSSLMQRALAMYIETGKWKSHIELLINEYKTRYCFMENYLREQLGDKVDFMSPGGGLNFFIKLKDSVKKDCKELFLRCRDRNVIITPGVMFFKNESEGIRYFRIGYSQTSIDKIKDGIDTIKDILEE</sequence>
<keyword evidence="5" id="KW-0804">Transcription</keyword>
<organism evidence="7 8">
    <name type="scientific">Clostridium frigidicarnis</name>
    <dbReference type="NCBI Taxonomy" id="84698"/>
    <lineage>
        <taxon>Bacteria</taxon>
        <taxon>Bacillati</taxon>
        <taxon>Bacillota</taxon>
        <taxon>Clostridia</taxon>
        <taxon>Eubacteriales</taxon>
        <taxon>Clostridiaceae</taxon>
        <taxon>Clostridium</taxon>
    </lineage>
</organism>
<keyword evidence="2" id="KW-0663">Pyridoxal phosphate</keyword>
<evidence type="ECO:0000259" key="6">
    <source>
        <dbReference type="PROSITE" id="PS50949"/>
    </source>
</evidence>
<dbReference type="GO" id="GO:0030170">
    <property type="term" value="F:pyridoxal phosphate binding"/>
    <property type="evidence" value="ECO:0007669"/>
    <property type="project" value="InterPro"/>
</dbReference>
<keyword evidence="3" id="KW-0805">Transcription regulation</keyword>
<dbReference type="SUPFAM" id="SSF46785">
    <property type="entry name" value="Winged helix' DNA-binding domain"/>
    <property type="match status" value="1"/>
</dbReference>
<accession>A0A1I0VJJ0</accession>
<proteinExistence type="inferred from homology"/>
<dbReference type="RefSeq" id="WP_090038295.1">
    <property type="nucleotide sequence ID" value="NZ_FOKI01000002.1"/>
</dbReference>
<dbReference type="PANTHER" id="PTHR46577">
    <property type="entry name" value="HTH-TYPE TRANSCRIPTIONAL REGULATORY PROTEIN GABR"/>
    <property type="match status" value="1"/>
</dbReference>
<keyword evidence="4 7" id="KW-0238">DNA-binding</keyword>
<name>A0A1I0VJJ0_9CLOT</name>
<dbReference type="InterPro" id="IPR004839">
    <property type="entry name" value="Aminotransferase_I/II_large"/>
</dbReference>
<evidence type="ECO:0000256" key="4">
    <source>
        <dbReference type="ARBA" id="ARBA00023125"/>
    </source>
</evidence>
<dbReference type="InterPro" id="IPR000524">
    <property type="entry name" value="Tscrpt_reg_HTH_GntR"/>
</dbReference>
<dbReference type="InterPro" id="IPR036390">
    <property type="entry name" value="WH_DNA-bd_sf"/>
</dbReference>
<dbReference type="PANTHER" id="PTHR46577:SF1">
    <property type="entry name" value="HTH-TYPE TRANSCRIPTIONAL REGULATORY PROTEIN GABR"/>
    <property type="match status" value="1"/>
</dbReference>
<reference evidence="7 8" key="1">
    <citation type="submission" date="2016-10" db="EMBL/GenBank/DDBJ databases">
        <authorList>
            <person name="de Groot N.N."/>
        </authorList>
    </citation>
    <scope>NUCLEOTIDE SEQUENCE [LARGE SCALE GENOMIC DNA]</scope>
    <source>
        <strain evidence="7 8">DSM 12271</strain>
    </source>
</reference>
<dbReference type="SMART" id="SM00345">
    <property type="entry name" value="HTH_GNTR"/>
    <property type="match status" value="1"/>
</dbReference>
<dbReference type="GO" id="GO:0003677">
    <property type="term" value="F:DNA binding"/>
    <property type="evidence" value="ECO:0007669"/>
    <property type="project" value="UniProtKB-KW"/>
</dbReference>
<dbReference type="PROSITE" id="PS50949">
    <property type="entry name" value="HTH_GNTR"/>
    <property type="match status" value="1"/>
</dbReference>
<dbReference type="Gene3D" id="3.90.1150.10">
    <property type="entry name" value="Aspartate Aminotransferase, domain 1"/>
    <property type="match status" value="1"/>
</dbReference>
<gene>
    <name evidence="7" type="ORF">SAMN04488528_1002121</name>
</gene>
<evidence type="ECO:0000256" key="5">
    <source>
        <dbReference type="ARBA" id="ARBA00023163"/>
    </source>
</evidence>
<dbReference type="InterPro" id="IPR036388">
    <property type="entry name" value="WH-like_DNA-bd_sf"/>
</dbReference>
<dbReference type="SUPFAM" id="SSF53383">
    <property type="entry name" value="PLP-dependent transferases"/>
    <property type="match status" value="1"/>
</dbReference>
<dbReference type="GO" id="GO:0008483">
    <property type="term" value="F:transaminase activity"/>
    <property type="evidence" value="ECO:0007669"/>
    <property type="project" value="UniProtKB-KW"/>
</dbReference>
<evidence type="ECO:0000256" key="3">
    <source>
        <dbReference type="ARBA" id="ARBA00023015"/>
    </source>
</evidence>
<dbReference type="STRING" id="84698.SAMN04488528_1002121"/>
<dbReference type="AlphaFoldDB" id="A0A1I0VJJ0"/>
<dbReference type="Gene3D" id="1.10.10.10">
    <property type="entry name" value="Winged helix-like DNA-binding domain superfamily/Winged helix DNA-binding domain"/>
    <property type="match status" value="1"/>
</dbReference>
<dbReference type="InterPro" id="IPR015422">
    <property type="entry name" value="PyrdxlP-dep_Trfase_small"/>
</dbReference>
<dbReference type="InterPro" id="IPR015421">
    <property type="entry name" value="PyrdxlP-dep_Trfase_major"/>
</dbReference>
<dbReference type="InterPro" id="IPR051446">
    <property type="entry name" value="HTH_trans_reg/aminotransferase"/>
</dbReference>
<dbReference type="Pfam" id="PF00155">
    <property type="entry name" value="Aminotran_1_2"/>
    <property type="match status" value="1"/>
</dbReference>
<dbReference type="Gene3D" id="3.40.640.10">
    <property type="entry name" value="Type I PLP-dependent aspartate aminotransferase-like (Major domain)"/>
    <property type="match status" value="1"/>
</dbReference>
<keyword evidence="8" id="KW-1185">Reference proteome</keyword>
<evidence type="ECO:0000313" key="7">
    <source>
        <dbReference type="EMBL" id="SFA76564.1"/>
    </source>
</evidence>
<dbReference type="CDD" id="cd07377">
    <property type="entry name" value="WHTH_GntR"/>
    <property type="match status" value="1"/>
</dbReference>
<feature type="domain" description="HTH gntR-type" evidence="6">
    <location>
        <begin position="12"/>
        <end position="80"/>
    </location>
</feature>
<comment type="similarity">
    <text evidence="1">In the C-terminal section; belongs to the class-I pyridoxal-phosphate-dependent aminotransferase family.</text>
</comment>
<dbReference type="EMBL" id="FOKI01000002">
    <property type="protein sequence ID" value="SFA76564.1"/>
    <property type="molecule type" value="Genomic_DNA"/>
</dbReference>
<evidence type="ECO:0000313" key="8">
    <source>
        <dbReference type="Proteomes" id="UP000198619"/>
    </source>
</evidence>